<gene>
    <name evidence="2" type="ORF">GNQ48_23380</name>
</gene>
<dbReference type="EMBL" id="WOAD01000024">
    <property type="protein sequence ID" value="MUI37951.1"/>
    <property type="molecule type" value="Genomic_DNA"/>
</dbReference>
<dbReference type="InterPro" id="IPR012783">
    <property type="entry name" value="Znf_C4_TraR"/>
</dbReference>
<proteinExistence type="predicted"/>
<dbReference type="PANTHER" id="PTHR38777">
    <property type="entry name" value="FELS-2 PROPHAGE PROTEIN"/>
    <property type="match status" value="1"/>
</dbReference>
<dbReference type="Proteomes" id="UP000433532">
    <property type="component" value="Unassembled WGS sequence"/>
</dbReference>
<reference evidence="2 3" key="1">
    <citation type="submission" date="2019-11" db="EMBL/GenBank/DDBJ databases">
        <title>Genomes of ocular Pseudomonas aeruginosa isolates.</title>
        <authorList>
            <person name="Khan M."/>
            <person name="Rice S.A."/>
            <person name="Willcox M.D.P."/>
            <person name="Stapleton F."/>
        </authorList>
    </citation>
    <scope>NUCLEOTIDE SEQUENCE [LARGE SCALE GENOMIC DNA]</scope>
    <source>
        <strain evidence="2 3">PA221</strain>
    </source>
</reference>
<protein>
    <submittedName>
        <fullName evidence="2">TraR/DksA family transcriptional regulator</fullName>
    </submittedName>
</protein>
<dbReference type="RefSeq" id="WP_019726642.1">
    <property type="nucleotide sequence ID" value="NZ_CAADKV010000417.1"/>
</dbReference>
<dbReference type="PROSITE" id="PS51128">
    <property type="entry name" value="ZF_DKSA_2"/>
    <property type="match status" value="1"/>
</dbReference>
<dbReference type="InterPro" id="IPR000962">
    <property type="entry name" value="Znf_DskA_TraR"/>
</dbReference>
<accession>A0A7U0JHY6</accession>
<dbReference type="SUPFAM" id="SSF57716">
    <property type="entry name" value="Glucocorticoid receptor-like (DNA-binding domain)"/>
    <property type="match status" value="1"/>
</dbReference>
<feature type="domain" description="Zinc finger DksA/TraR C4-type" evidence="1">
    <location>
        <begin position="36"/>
        <end position="66"/>
    </location>
</feature>
<dbReference type="GO" id="GO:1900378">
    <property type="term" value="P:positive regulation of secondary metabolite biosynthetic process"/>
    <property type="evidence" value="ECO:0007669"/>
    <property type="project" value="TreeGrafter"/>
</dbReference>
<dbReference type="PANTHER" id="PTHR38777:SF1">
    <property type="entry name" value="DNAK SUPPRESSOR PROTEIN"/>
    <property type="match status" value="1"/>
</dbReference>
<name>A0A7U0JHY6_PSEAI</name>
<comment type="caution">
    <text evidence="2">The sequence shown here is derived from an EMBL/GenBank/DDBJ whole genome shotgun (WGS) entry which is preliminary data.</text>
</comment>
<evidence type="ECO:0000313" key="3">
    <source>
        <dbReference type="Proteomes" id="UP000433532"/>
    </source>
</evidence>
<dbReference type="PROSITE" id="PS01102">
    <property type="entry name" value="ZF_DKSA_1"/>
    <property type="match status" value="1"/>
</dbReference>
<dbReference type="NCBIfam" id="TIGR02419">
    <property type="entry name" value="C4_traR_proteo"/>
    <property type="match status" value="1"/>
</dbReference>
<dbReference type="GO" id="GO:0008270">
    <property type="term" value="F:zinc ion binding"/>
    <property type="evidence" value="ECO:0007669"/>
    <property type="project" value="InterPro"/>
</dbReference>
<dbReference type="Pfam" id="PF01258">
    <property type="entry name" value="zf-dskA_traR"/>
    <property type="match status" value="1"/>
</dbReference>
<evidence type="ECO:0000313" key="2">
    <source>
        <dbReference type="EMBL" id="MUI37951.1"/>
    </source>
</evidence>
<dbReference type="Gene3D" id="1.20.120.910">
    <property type="entry name" value="DksA, coiled-coil domain"/>
    <property type="match status" value="1"/>
</dbReference>
<organism evidence="2 3">
    <name type="scientific">Pseudomonas aeruginosa</name>
    <dbReference type="NCBI Taxonomy" id="287"/>
    <lineage>
        <taxon>Bacteria</taxon>
        <taxon>Pseudomonadati</taxon>
        <taxon>Pseudomonadota</taxon>
        <taxon>Gammaproteobacteria</taxon>
        <taxon>Pseudomonadales</taxon>
        <taxon>Pseudomonadaceae</taxon>
        <taxon>Pseudomonas</taxon>
    </lineage>
</organism>
<evidence type="ECO:0000259" key="1">
    <source>
        <dbReference type="Pfam" id="PF01258"/>
    </source>
</evidence>
<dbReference type="InterPro" id="IPR020458">
    <property type="entry name" value="Znf_DskA_TraR_CS"/>
</dbReference>
<dbReference type="AlphaFoldDB" id="A0A7U0JHY6"/>
<sequence length="80" mass="8763">MGDILDRASELEEFHLQAALASRPRPAPAYSISATICDDCGSEIPPARRLAVPGCDCCVECQQRREVRRGYRLQTKSGAV</sequence>